<gene>
    <name evidence="3" type="ORF">AK812_SmicGene40348</name>
</gene>
<feature type="region of interest" description="Disordered" evidence="1">
    <location>
        <begin position="1692"/>
        <end position="1715"/>
    </location>
</feature>
<dbReference type="Proteomes" id="UP000186817">
    <property type="component" value="Unassembled WGS sequence"/>
</dbReference>
<feature type="compositionally biased region" description="Basic and acidic residues" evidence="1">
    <location>
        <begin position="1692"/>
        <end position="1708"/>
    </location>
</feature>
<feature type="region of interest" description="Disordered" evidence="1">
    <location>
        <begin position="1381"/>
        <end position="1457"/>
    </location>
</feature>
<name>A0A1Q9C8W0_SYMMI</name>
<dbReference type="PANTHER" id="PTHR23159">
    <property type="entry name" value="CENTROSOMAL PROTEIN 2"/>
    <property type="match status" value="1"/>
</dbReference>
<sequence>MEDWRARWPIPYLRALWSVVRPPLVRYREIAPAAGLIYAIWQRRQWQKQTELQALAVREGRFMEQCSILLVNLEGLTCGANLSSTVSIQTLFTRTLRSLMFDNEKMVELVSDAAEKVSPSQPLLELGADGWLVMANINAHLMEALGSSGHAAAACGFPVRVVVIADAYDLANEGRAAGDIVRRVRLLWRAADSLLHCRVAKGDGDFTVAEHIAMNPQARPGDVRILAAIDPGDNATFSSANVWPRSANVGPRSTNVWPRSANVWPRTTNVWLGPHAVRQTFVDQGFLAWAAALDLRRSSHRNAYGVLQSMARSYSVPPPQMRKHNVLGMTSGLPSAMGRTWLTFPQRGEFAHEILPKRRPSAAFLVQLIWYCTMTMLYLALILPFAAELPFLAAASQKESLRGPVLDVASPVAQAPRLDHGQALKGHEVAPHAKKVVVLLCIPLLLTCSKRRNPGAPMFDFGKVCGPEDGTFSFKGAFGQCQSVHPAPAAGKNPVNEAFGPLNAAELGMAFRVAFVASLALAAAEFASPVGKVVSLLGEIQGKIEEEGKAEDVKIAEYKAVCERRKADLAYQIKTAKSDIEEMSARSSKAQSKAEVAASTIGETQESLASNEADLKAATEVRQKESVDFRSAENELLDVDHASVQQVYWQHRQSTKRGPPTPLDSAAGTPMGDLPRGGGEASGSDQTTPQDIPPTLVHPFTVDDGAATQITAGMMGVDINQPQRVEEWLRAPVTTTQDVMKILRCYHKGVIRPELYNMVLQVETALRTVDDRVFQVKRELSWMASDNRQQQKNQSALQVLLSGFPAGLSPAQRQYMIGWMLKQVPEIQNFLKNRGYVDDHTAEEVGRYFNVLLSEPVTVNSALERAMSALEKEEKKGSALVQVKGAPGLLKAVQAMMDASMIGHEDAATLTNLLQNQEEQAQVRLNKDRFDWSGARLATWALASLDECLGGRNLTAKEDKDVAACWLMPRAAYQANVRALFRQACRATTLLVAKYCLGWETLSLKNSVADLKSRLCKLDLSCACCPGCGVERKSKISLLVADAGQMFEQIDPKDVIENLRSAIEHAKVAGYKAVVLKRGKRLRGSLCRSEHVVVDNADVWVFSDLLALVELSLHDALKHVRWGDRVLRQAKGSPIGGLMSRLHAMLALGPAEKAFECRSDAFVASQLAAVRYVDDLLLVSTRCLDCVRPLVQRIYPEYIRFDVEQASYTNVHWLDVSVTVAEHGVVIDAWLAEEAWLFGRSLFPERQRWPPFLHHSCFSPSDFKQRVKALVARWSQMGLSKSQLQAPVAHLMAVLAKLDYPQNLVIKGLCRWQYSKGKGRWFGGYQQQYGKGKGKGDGYGQSGFTSPVSRAASLVQELQELGRQQQQEAQATSLLQRFVGAFSPPSHTDPMQPPDYDWLQPHQKQSHSAQHNPPSWLGGLLEGLASKFAGNGEVTPPSSSNTTQTKSQLPNNTGGLSAENEIAKLRQELQALKDEKRRQEQEAEKRKLRSEIEAIRAQGTVAAEGEAGDSPLTAKKPATTEAVANTVEDWCQVDVEKWNLQEVSVTTAQQKAWIAKVRPSSMKGWSRSPVLVSDWLTAERTRLSVEDLNTALEDAGMAKANSNLTRVSLKVAGLRSSPAQDSELQAPAPAVYKSKSGGVIEMLEDMLDKSKDQVRELRRKESEAKHSFEMVKQSLEDEMGFAKKSLEKAQKIKAEQSRSKAEADKDLQQTKTSLAEDEQTLSDFVADCQQEVAAYEDETKSRALEMEALKTAKAALMESSGMSFLQLEQVHDRSSIRNSQDLKHFEALCWKGGAPGPKPRAEARRPSAGAALQAHGLHAAHGGRGFRRRLREDKDATKEADMDSVSTKIDSAASKSASLKKEVVDINKELAVLAETEANMTKLRQEEKSLFGKKEPETLKGMEGVKTALRSLRDFYKASGVEVTSGERKGAAGGLFLKLFAEPPGVLLRFHKLASLAALRSLRDFYKASGVEVTSGERKGAAGGFVSFAMLAVYTQAEMGFKKDMQDMKVERSQKEKDIQYKTQEAQREAECLVTPESFAEKQVDPRAGMQDVVQHSDQLVQDEAGAQDEALSKVSWDDYESLYDQWKQGLVGEAFVVQVGGAGLLDLMQAQYVLDVEESQGSTMLQGSGVATLDSELNNLNSDQESLETEMGALMEFTKGLEAECLVTPESFAEKQAKRQQEIDGPLPTSNAGPMAVRLLLTTEQQRQPCDPRRGWGLGSTPRAFRSFAQGIRGLARAQALTLAFPDTFQKAIALMFEKLAEPHGFDDVHVLHVRHVPESPGRNDCKGVNGGS</sequence>
<keyword evidence="4" id="KW-1185">Reference proteome</keyword>
<comment type="caution">
    <text evidence="3">The sequence shown here is derived from an EMBL/GenBank/DDBJ whole genome shotgun (WGS) entry which is preliminary data.</text>
</comment>
<keyword evidence="2" id="KW-0812">Transmembrane</keyword>
<reference evidence="3 4" key="1">
    <citation type="submission" date="2016-02" db="EMBL/GenBank/DDBJ databases">
        <title>Genome analysis of coral dinoflagellate symbionts highlights evolutionary adaptations to a symbiotic lifestyle.</title>
        <authorList>
            <person name="Aranda M."/>
            <person name="Li Y."/>
            <person name="Liew Y.J."/>
            <person name="Baumgarten S."/>
            <person name="Simakov O."/>
            <person name="Wilson M."/>
            <person name="Piel J."/>
            <person name="Ashoor H."/>
            <person name="Bougouffa S."/>
            <person name="Bajic V.B."/>
            <person name="Ryu T."/>
            <person name="Ravasi T."/>
            <person name="Bayer T."/>
            <person name="Micklem G."/>
            <person name="Kim H."/>
            <person name="Bhak J."/>
            <person name="Lajeunesse T.C."/>
            <person name="Voolstra C.R."/>
        </authorList>
    </citation>
    <scope>NUCLEOTIDE SEQUENCE [LARGE SCALE GENOMIC DNA]</scope>
    <source>
        <strain evidence="3 4">CCMP2467</strain>
    </source>
</reference>
<protein>
    <submittedName>
        <fullName evidence="3">Uncharacterized protein</fullName>
    </submittedName>
</protein>
<feature type="compositionally biased region" description="Polar residues" evidence="1">
    <location>
        <begin position="1436"/>
        <end position="1455"/>
    </location>
</feature>
<dbReference type="EMBL" id="LSRX01001493">
    <property type="protein sequence ID" value="OLP79369.1"/>
    <property type="molecule type" value="Genomic_DNA"/>
</dbReference>
<dbReference type="PANTHER" id="PTHR23159:SF31">
    <property type="entry name" value="CENTROSOME-ASSOCIATED PROTEIN CEP250 ISOFORM X1"/>
    <property type="match status" value="1"/>
</dbReference>
<evidence type="ECO:0000313" key="4">
    <source>
        <dbReference type="Proteomes" id="UP000186817"/>
    </source>
</evidence>
<feature type="compositionally biased region" description="Polar residues" evidence="1">
    <location>
        <begin position="1402"/>
        <end position="1413"/>
    </location>
</feature>
<evidence type="ECO:0000256" key="1">
    <source>
        <dbReference type="SAM" id="MobiDB-lite"/>
    </source>
</evidence>
<keyword evidence="2" id="KW-1133">Transmembrane helix</keyword>
<proteinExistence type="predicted"/>
<evidence type="ECO:0000256" key="2">
    <source>
        <dbReference type="SAM" id="Phobius"/>
    </source>
</evidence>
<feature type="transmembrane region" description="Helical" evidence="2">
    <location>
        <begin position="362"/>
        <end position="387"/>
    </location>
</feature>
<evidence type="ECO:0000313" key="3">
    <source>
        <dbReference type="EMBL" id="OLP79369.1"/>
    </source>
</evidence>
<accession>A0A1Q9C8W0</accession>
<keyword evidence="2" id="KW-0472">Membrane</keyword>
<feature type="region of interest" description="Disordered" evidence="1">
    <location>
        <begin position="649"/>
        <end position="694"/>
    </location>
</feature>
<organism evidence="3 4">
    <name type="scientific">Symbiodinium microadriaticum</name>
    <name type="common">Dinoflagellate</name>
    <name type="synonym">Zooxanthella microadriatica</name>
    <dbReference type="NCBI Taxonomy" id="2951"/>
    <lineage>
        <taxon>Eukaryota</taxon>
        <taxon>Sar</taxon>
        <taxon>Alveolata</taxon>
        <taxon>Dinophyceae</taxon>
        <taxon>Suessiales</taxon>
        <taxon>Symbiodiniaceae</taxon>
        <taxon>Symbiodinium</taxon>
    </lineage>
</organism>